<dbReference type="Proteomes" id="UP000217311">
    <property type="component" value="Chromosome"/>
</dbReference>
<dbReference type="AlphaFoldDB" id="A0A290MTB0"/>
<evidence type="ECO:0000259" key="2">
    <source>
        <dbReference type="Pfam" id="PF07687"/>
    </source>
</evidence>
<dbReference type="InterPro" id="IPR036264">
    <property type="entry name" value="Bact_exopeptidase_dim_dom"/>
</dbReference>
<proteinExistence type="predicted"/>
<evidence type="ECO:0000313" key="3">
    <source>
        <dbReference type="EMBL" id="ATC31587.1"/>
    </source>
</evidence>
<dbReference type="EMBL" id="CP023315">
    <property type="protein sequence ID" value="ATC31587.1"/>
    <property type="molecule type" value="Genomic_DNA"/>
</dbReference>
<dbReference type="SUPFAM" id="SSF53187">
    <property type="entry name" value="Zn-dependent exopeptidases"/>
    <property type="match status" value="1"/>
</dbReference>
<feature type="domain" description="Peptidase M20 dimerisation" evidence="2">
    <location>
        <begin position="280"/>
        <end position="363"/>
    </location>
</feature>
<dbReference type="PANTHER" id="PTHR30575">
    <property type="entry name" value="PEPTIDASE M20"/>
    <property type="match status" value="1"/>
</dbReference>
<dbReference type="GO" id="GO:0005737">
    <property type="term" value="C:cytoplasm"/>
    <property type="evidence" value="ECO:0007669"/>
    <property type="project" value="TreeGrafter"/>
</dbReference>
<dbReference type="CDD" id="cd05673">
    <property type="entry name" value="M20_Acy1L2_AbgB"/>
    <property type="match status" value="1"/>
</dbReference>
<feature type="region of interest" description="Disordered" evidence="1">
    <location>
        <begin position="429"/>
        <end position="461"/>
    </location>
</feature>
<dbReference type="InterPro" id="IPR011650">
    <property type="entry name" value="Peptidase_M20_dimer"/>
</dbReference>
<keyword evidence="3" id="KW-0378">Hydrolase</keyword>
<evidence type="ECO:0000256" key="1">
    <source>
        <dbReference type="SAM" id="MobiDB-lite"/>
    </source>
</evidence>
<dbReference type="NCBIfam" id="TIGR01891">
    <property type="entry name" value="amidohydrolases"/>
    <property type="match status" value="1"/>
</dbReference>
<sequence>MRSGPPAFDGRVTPPAARILGRRTSLGQVRFCNGGGRSPDGQSPEGVGSCGRGNWGRHQAMFRKTGLAITASLLPLVVAQGAAAAEISAGKLKSLKADAVAGVESRAKLAQVMNDKIFSFGELGFQEVETSAYITKVLEENGFTIQRGVSGIPTAWTATWTHGQGGPTIALGSDIDCIPKASQKPGVPWHDPIIPGAPGHGEGHNSGQAVNIVAALAVKDLMVKQNIAGTLVLWPGVAEELVAGKAYMVRDGVFKGVDATIFTHVGANLQTTWGQPSGTGLVSVKYSFHGESAHSAGAPWRGRSALDAVELMNIGWNMRREHLRPEQRSHHVISDGGDQPNVVPSEATVWYYFREQTFAAIKKNWAIGDKIAKAAADMTDTKVDSAIVGTAAPRHFNRPMAEAAQKNIEQVGLPKWTDDEQAFAKAVQKNVGSTKQDGLDTKLRGLKPPEEKPESGGSDDIGDISWIMPTITINYPANIPDLPGHHWANAISMATPIAHKGVVAGSKVVAMTTLDLLTQPKLLADSKAYFTNVQTKDQKYVPMLTAADKPQVQMNADVMARFRPEMKRFYYDPDKYGTYLEQLGVAWPVKTLTPPAGAK</sequence>
<reference evidence="4" key="1">
    <citation type="submission" date="2017-09" db="EMBL/GenBank/DDBJ databases">
        <title>Genome evolution observed in wild isolates of Caulobacter crescentus.</title>
        <authorList>
            <person name="Ely B."/>
            <person name="Wilson K."/>
            <person name="Scott D."/>
        </authorList>
    </citation>
    <scope>NUCLEOTIDE SEQUENCE [LARGE SCALE GENOMIC DNA]</scope>
    <source>
        <strain evidence="4">CB13b1a</strain>
    </source>
</reference>
<feature type="compositionally biased region" description="Basic and acidic residues" evidence="1">
    <location>
        <begin position="437"/>
        <end position="454"/>
    </location>
</feature>
<dbReference type="SUPFAM" id="SSF55031">
    <property type="entry name" value="Bacterial exopeptidase dimerisation domain"/>
    <property type="match status" value="1"/>
</dbReference>
<dbReference type="InterPro" id="IPR017439">
    <property type="entry name" value="Amidohydrolase"/>
</dbReference>
<gene>
    <name evidence="3" type="ORF">CA606_04020</name>
</gene>
<dbReference type="GO" id="GO:0016805">
    <property type="term" value="F:dipeptidase activity"/>
    <property type="evidence" value="ECO:0007669"/>
    <property type="project" value="TreeGrafter"/>
</dbReference>
<dbReference type="Gene3D" id="3.30.70.360">
    <property type="match status" value="1"/>
</dbReference>
<organism evidence="3 4">
    <name type="scientific">Caulobacter vibrioides</name>
    <name type="common">Caulobacter crescentus</name>
    <dbReference type="NCBI Taxonomy" id="155892"/>
    <lineage>
        <taxon>Bacteria</taxon>
        <taxon>Pseudomonadati</taxon>
        <taxon>Pseudomonadota</taxon>
        <taxon>Alphaproteobacteria</taxon>
        <taxon>Caulobacterales</taxon>
        <taxon>Caulobacteraceae</taxon>
        <taxon>Caulobacter</taxon>
    </lineage>
</organism>
<name>A0A290MTB0_CAUVI</name>
<dbReference type="Gene3D" id="3.40.630.10">
    <property type="entry name" value="Zn peptidases"/>
    <property type="match status" value="1"/>
</dbReference>
<dbReference type="InterPro" id="IPR052030">
    <property type="entry name" value="Peptidase_M20/M20A_hydrolases"/>
</dbReference>
<dbReference type="GO" id="GO:0071713">
    <property type="term" value="F:para-aminobenzoyl-glutamate hydrolase activity"/>
    <property type="evidence" value="ECO:0007669"/>
    <property type="project" value="TreeGrafter"/>
</dbReference>
<dbReference type="Pfam" id="PF07687">
    <property type="entry name" value="M20_dimer"/>
    <property type="match status" value="1"/>
</dbReference>
<evidence type="ECO:0000313" key="4">
    <source>
        <dbReference type="Proteomes" id="UP000217311"/>
    </source>
</evidence>
<protein>
    <submittedName>
        <fullName evidence="3">Amidohydrolase</fullName>
    </submittedName>
</protein>
<dbReference type="GO" id="GO:0046657">
    <property type="term" value="P:folic acid catabolic process"/>
    <property type="evidence" value="ECO:0007669"/>
    <property type="project" value="TreeGrafter"/>
</dbReference>
<dbReference type="PANTHER" id="PTHR30575:SF0">
    <property type="entry name" value="XAA-ARG DIPEPTIDASE"/>
    <property type="match status" value="1"/>
</dbReference>
<accession>A0A290MTB0</accession>